<dbReference type="RefSeq" id="WP_380894898.1">
    <property type="nucleotide sequence ID" value="NZ_JBHTKY010000004.1"/>
</dbReference>
<protein>
    <recommendedName>
        <fullName evidence="3">NigD-like protein</fullName>
    </recommendedName>
</protein>
<organism evidence="1 2">
    <name type="scientific">Sphingobacterium daejeonense</name>
    <dbReference type="NCBI Taxonomy" id="371142"/>
    <lineage>
        <taxon>Bacteria</taxon>
        <taxon>Pseudomonadati</taxon>
        <taxon>Bacteroidota</taxon>
        <taxon>Sphingobacteriia</taxon>
        <taxon>Sphingobacteriales</taxon>
        <taxon>Sphingobacteriaceae</taxon>
        <taxon>Sphingobacterium</taxon>
    </lineage>
</organism>
<accession>A0ABW3RIB0</accession>
<evidence type="ECO:0000313" key="1">
    <source>
        <dbReference type="EMBL" id="MFD1164900.1"/>
    </source>
</evidence>
<name>A0ABW3RIB0_9SPHI</name>
<evidence type="ECO:0008006" key="3">
    <source>
        <dbReference type="Google" id="ProtNLM"/>
    </source>
</evidence>
<keyword evidence="2" id="KW-1185">Reference proteome</keyword>
<dbReference type="Proteomes" id="UP001597205">
    <property type="component" value="Unassembled WGS sequence"/>
</dbReference>
<dbReference type="EMBL" id="JBHTKY010000004">
    <property type="protein sequence ID" value="MFD1164900.1"/>
    <property type="molecule type" value="Genomic_DNA"/>
</dbReference>
<comment type="caution">
    <text evidence="1">The sequence shown here is derived from an EMBL/GenBank/DDBJ whole genome shotgun (WGS) entry which is preliminary data.</text>
</comment>
<sequence>MKKPILFFALIPSLLFGSCHFEKSVEKDFRNSSETISDRIGVEDVKILRNGDETPNNEFEFADDISFIFNKVTGLQEKDGKVYPKMSMRVVSSKRDTVFHEPDLLGQNLKDGTDLNPLQLTARLVPAFSIKDSPYDIYLEITDANGKGKLEYHISIDLIEGKGLQIDAEGLGYEHIYTIQRKPKNHGPGREGGCER</sequence>
<dbReference type="PROSITE" id="PS51257">
    <property type="entry name" value="PROKAR_LIPOPROTEIN"/>
    <property type="match status" value="1"/>
</dbReference>
<reference evidence="2" key="1">
    <citation type="journal article" date="2019" name="Int. J. Syst. Evol. Microbiol.">
        <title>The Global Catalogue of Microorganisms (GCM) 10K type strain sequencing project: providing services to taxonomists for standard genome sequencing and annotation.</title>
        <authorList>
            <consortium name="The Broad Institute Genomics Platform"/>
            <consortium name="The Broad Institute Genome Sequencing Center for Infectious Disease"/>
            <person name="Wu L."/>
            <person name="Ma J."/>
        </authorList>
    </citation>
    <scope>NUCLEOTIDE SEQUENCE [LARGE SCALE GENOMIC DNA]</scope>
    <source>
        <strain evidence="2">CCUG 52468</strain>
    </source>
</reference>
<proteinExistence type="predicted"/>
<gene>
    <name evidence="1" type="ORF">ACFQ2C_04685</name>
</gene>
<evidence type="ECO:0000313" key="2">
    <source>
        <dbReference type="Proteomes" id="UP001597205"/>
    </source>
</evidence>